<dbReference type="PANTHER" id="PTHR47297">
    <property type="match status" value="1"/>
</dbReference>
<evidence type="ECO:0000313" key="2">
    <source>
        <dbReference type="Proteomes" id="UP001419268"/>
    </source>
</evidence>
<evidence type="ECO:0000313" key="1">
    <source>
        <dbReference type="EMBL" id="KAK9106133.1"/>
    </source>
</evidence>
<keyword evidence="2" id="KW-1185">Reference proteome</keyword>
<comment type="caution">
    <text evidence="1">The sequence shown here is derived from an EMBL/GenBank/DDBJ whole genome shotgun (WGS) entry which is preliminary data.</text>
</comment>
<dbReference type="PANTHER" id="PTHR47297:SF2">
    <property type="entry name" value="OS02G0606800 PROTEIN"/>
    <property type="match status" value="1"/>
</dbReference>
<protein>
    <submittedName>
        <fullName evidence="1">Uncharacterized protein</fullName>
    </submittedName>
</protein>
<dbReference type="GO" id="GO:0008936">
    <property type="term" value="F:nicotinamidase activity"/>
    <property type="evidence" value="ECO:0007669"/>
    <property type="project" value="InterPro"/>
</dbReference>
<name>A0AAP0FHR8_9MAGN</name>
<dbReference type="EMBL" id="JBBNAG010000009">
    <property type="protein sequence ID" value="KAK9106133.1"/>
    <property type="molecule type" value="Genomic_DNA"/>
</dbReference>
<gene>
    <name evidence="1" type="ORF">Scep_022977</name>
</gene>
<organism evidence="1 2">
    <name type="scientific">Stephania cephalantha</name>
    <dbReference type="NCBI Taxonomy" id="152367"/>
    <lineage>
        <taxon>Eukaryota</taxon>
        <taxon>Viridiplantae</taxon>
        <taxon>Streptophyta</taxon>
        <taxon>Embryophyta</taxon>
        <taxon>Tracheophyta</taxon>
        <taxon>Spermatophyta</taxon>
        <taxon>Magnoliopsida</taxon>
        <taxon>Ranunculales</taxon>
        <taxon>Menispermaceae</taxon>
        <taxon>Menispermoideae</taxon>
        <taxon>Cissampelideae</taxon>
        <taxon>Stephania</taxon>
    </lineage>
</organism>
<dbReference type="InterPro" id="IPR044717">
    <property type="entry name" value="NIC1"/>
</dbReference>
<proteinExistence type="predicted"/>
<dbReference type="AlphaFoldDB" id="A0AAP0FHR8"/>
<reference evidence="1 2" key="1">
    <citation type="submission" date="2024-01" db="EMBL/GenBank/DDBJ databases">
        <title>Genome assemblies of Stephania.</title>
        <authorList>
            <person name="Yang L."/>
        </authorList>
    </citation>
    <scope>NUCLEOTIDE SEQUENCE [LARGE SCALE GENOMIC DNA]</scope>
    <source>
        <strain evidence="1">JXDWG</strain>
        <tissue evidence="1">Leaf</tissue>
    </source>
</reference>
<dbReference type="GO" id="GO:0019365">
    <property type="term" value="P:pyridine nucleotide salvage"/>
    <property type="evidence" value="ECO:0007669"/>
    <property type="project" value="InterPro"/>
</dbReference>
<accession>A0AAP0FHR8</accession>
<dbReference type="Proteomes" id="UP001419268">
    <property type="component" value="Unassembled WGS sequence"/>
</dbReference>
<sequence>MVGGLPPDEEVEGGVEELAAEVGGAWVGFGEPDLVFLAEVGAPGGVVGEEAAAEAAEDGGVKGVDGVGRGLEAHLGVGEVEDEVLPLVANVVALEPEEDAQPVPEWLEKEPNVVIRRKDCIDGFVRSFDEDGSNVFVDWVKTNGIEVGWRSATEGHAKQNARKKSMDTQSSQSHFIDNMLTCLACFLGTSGRRPVCAKAMLENVNYCSEVQ</sequence>